<dbReference type="RefSeq" id="XP_014160601.1">
    <property type="nucleotide sequence ID" value="XM_014305126.1"/>
</dbReference>
<dbReference type="EMBL" id="KQ241640">
    <property type="protein sequence ID" value="KNC86699.1"/>
    <property type="molecule type" value="Genomic_DNA"/>
</dbReference>
<evidence type="ECO:0000313" key="3">
    <source>
        <dbReference type="Proteomes" id="UP000054560"/>
    </source>
</evidence>
<feature type="compositionally biased region" description="Basic and acidic residues" evidence="1">
    <location>
        <begin position="65"/>
        <end position="91"/>
    </location>
</feature>
<dbReference type="Proteomes" id="UP000054560">
    <property type="component" value="Unassembled WGS sequence"/>
</dbReference>
<evidence type="ECO:0000313" key="2">
    <source>
        <dbReference type="EMBL" id="KNC86699.1"/>
    </source>
</evidence>
<protein>
    <submittedName>
        <fullName evidence="2">Uncharacterized protein</fullName>
    </submittedName>
</protein>
<sequence length="246" mass="27580">MSDSVGTTPSRKPLGALRNLSNTPAKGQHGKSNEDGGRLAKREFSKSFPQAHTPGADSGRASKRVRSDPRERLPSTTRVDENGHSVDARAEARENAELQLIRDLKRENEGLRVQVDDLTEEVENTTYALKLVADDFDTMKAENIKLKSLNSQHMELIDSYSDELEKLRRIHVEDTEKSEVSNMKARKDLDNAENYAAHYRVLYEASAKESQRSESESAPRSESHPSRRRSGASSSGGRARPYDRTR</sequence>
<dbReference type="GeneID" id="25901670"/>
<keyword evidence="3" id="KW-1185">Reference proteome</keyword>
<name>A0A0L0GCR4_9EUKA</name>
<dbReference type="AlphaFoldDB" id="A0A0L0GCR4"/>
<feature type="region of interest" description="Disordered" evidence="1">
    <location>
        <begin position="1"/>
        <end position="91"/>
    </location>
</feature>
<feature type="region of interest" description="Disordered" evidence="1">
    <location>
        <begin position="206"/>
        <end position="246"/>
    </location>
</feature>
<accession>A0A0L0GCR4</accession>
<feature type="compositionally biased region" description="Basic and acidic residues" evidence="1">
    <location>
        <begin position="206"/>
        <end position="225"/>
    </location>
</feature>
<organism evidence="2 3">
    <name type="scientific">Sphaeroforma arctica JP610</name>
    <dbReference type="NCBI Taxonomy" id="667725"/>
    <lineage>
        <taxon>Eukaryota</taxon>
        <taxon>Ichthyosporea</taxon>
        <taxon>Ichthyophonida</taxon>
        <taxon>Sphaeroforma</taxon>
    </lineage>
</organism>
<gene>
    <name evidence="2" type="ORF">SARC_01166</name>
</gene>
<proteinExistence type="predicted"/>
<evidence type="ECO:0000256" key="1">
    <source>
        <dbReference type="SAM" id="MobiDB-lite"/>
    </source>
</evidence>
<reference evidence="2 3" key="1">
    <citation type="submission" date="2011-02" db="EMBL/GenBank/DDBJ databases">
        <title>The Genome Sequence of Sphaeroforma arctica JP610.</title>
        <authorList>
            <consortium name="The Broad Institute Genome Sequencing Platform"/>
            <person name="Russ C."/>
            <person name="Cuomo C."/>
            <person name="Young S.K."/>
            <person name="Zeng Q."/>
            <person name="Gargeya S."/>
            <person name="Alvarado L."/>
            <person name="Berlin A."/>
            <person name="Chapman S.B."/>
            <person name="Chen Z."/>
            <person name="Freedman E."/>
            <person name="Gellesch M."/>
            <person name="Goldberg J."/>
            <person name="Griggs A."/>
            <person name="Gujja S."/>
            <person name="Heilman E."/>
            <person name="Heiman D."/>
            <person name="Howarth C."/>
            <person name="Mehta T."/>
            <person name="Neiman D."/>
            <person name="Pearson M."/>
            <person name="Roberts A."/>
            <person name="Saif S."/>
            <person name="Shea T."/>
            <person name="Shenoy N."/>
            <person name="Sisk P."/>
            <person name="Stolte C."/>
            <person name="Sykes S."/>
            <person name="White J."/>
            <person name="Yandava C."/>
            <person name="Burger G."/>
            <person name="Gray M.W."/>
            <person name="Holland P.W.H."/>
            <person name="King N."/>
            <person name="Lang F.B.F."/>
            <person name="Roger A.J."/>
            <person name="Ruiz-Trillo I."/>
            <person name="Haas B."/>
            <person name="Nusbaum C."/>
            <person name="Birren B."/>
        </authorList>
    </citation>
    <scope>NUCLEOTIDE SEQUENCE [LARGE SCALE GENOMIC DNA]</scope>
    <source>
        <strain evidence="2 3">JP610</strain>
    </source>
</reference>
<feature type="compositionally biased region" description="Basic and acidic residues" evidence="1">
    <location>
        <begin position="31"/>
        <end position="45"/>
    </location>
</feature>
<feature type="compositionally biased region" description="Polar residues" evidence="1">
    <location>
        <begin position="1"/>
        <end position="10"/>
    </location>
</feature>